<dbReference type="EMBL" id="JAWZYT010000002">
    <property type="protein sequence ID" value="KAK4329643.1"/>
    <property type="molecule type" value="Genomic_DNA"/>
</dbReference>
<dbReference type="AlphaFoldDB" id="A0AAE1ULP0"/>
<evidence type="ECO:0000313" key="1">
    <source>
        <dbReference type="EMBL" id="KAK4329643.1"/>
    </source>
</evidence>
<sequence>MERLQEEECREEWKRVVERRLRSFDLGQMEGMEEVSRVFKEEMCGACGVRRRGREVKGTAWWTEEVKRAIEEKKKAYRDLLGGKGNGEVERLKRELYLEKKRVVKRVVSESKRRVDEEFGRNLSEKWRECKTVLERG</sequence>
<comment type="caution">
    <text evidence="1">The sequence shown here is derived from an EMBL/GenBank/DDBJ whole genome shotgun (WGS) entry which is preliminary data.</text>
</comment>
<protein>
    <submittedName>
        <fullName evidence="1">Uncharacterized protein</fullName>
    </submittedName>
</protein>
<organism evidence="1 2">
    <name type="scientific">Petrolisthes manimaculis</name>
    <dbReference type="NCBI Taxonomy" id="1843537"/>
    <lineage>
        <taxon>Eukaryota</taxon>
        <taxon>Metazoa</taxon>
        <taxon>Ecdysozoa</taxon>
        <taxon>Arthropoda</taxon>
        <taxon>Crustacea</taxon>
        <taxon>Multicrustacea</taxon>
        <taxon>Malacostraca</taxon>
        <taxon>Eumalacostraca</taxon>
        <taxon>Eucarida</taxon>
        <taxon>Decapoda</taxon>
        <taxon>Pleocyemata</taxon>
        <taxon>Anomura</taxon>
        <taxon>Galatheoidea</taxon>
        <taxon>Porcellanidae</taxon>
        <taxon>Petrolisthes</taxon>
    </lineage>
</organism>
<dbReference type="Proteomes" id="UP001292094">
    <property type="component" value="Unassembled WGS sequence"/>
</dbReference>
<proteinExistence type="predicted"/>
<name>A0AAE1ULP0_9EUCA</name>
<keyword evidence="2" id="KW-1185">Reference proteome</keyword>
<accession>A0AAE1ULP0</accession>
<evidence type="ECO:0000313" key="2">
    <source>
        <dbReference type="Proteomes" id="UP001292094"/>
    </source>
</evidence>
<reference evidence="1" key="1">
    <citation type="submission" date="2023-11" db="EMBL/GenBank/DDBJ databases">
        <title>Genome assemblies of two species of porcelain crab, Petrolisthes cinctipes and Petrolisthes manimaculis (Anomura: Porcellanidae).</title>
        <authorList>
            <person name="Angst P."/>
        </authorList>
    </citation>
    <scope>NUCLEOTIDE SEQUENCE</scope>
    <source>
        <strain evidence="1">PB745_02</strain>
        <tissue evidence="1">Gill</tissue>
    </source>
</reference>
<gene>
    <name evidence="1" type="ORF">Pmani_000045</name>
</gene>